<reference evidence="1" key="1">
    <citation type="submission" date="2023-08" db="EMBL/GenBank/DDBJ databases">
        <title>Emergence of clinically-relevant ST2 carbapenem-resistant Acinetobacter baumannii strains in hospital sewages in Zhejiang, East of China.</title>
        <authorList>
            <person name="Kaichao C."/>
            <person name="Zhang R."/>
        </authorList>
    </citation>
    <scope>NUCLEOTIDE SEQUENCE</scope>
    <source>
        <strain evidence="1">M-RB-37</strain>
    </source>
</reference>
<proteinExistence type="predicted"/>
<organism evidence="1 2">
    <name type="scientific">Acinetobacter rudis</name>
    <dbReference type="NCBI Taxonomy" id="632955"/>
    <lineage>
        <taxon>Bacteria</taxon>
        <taxon>Pseudomonadati</taxon>
        <taxon>Pseudomonadota</taxon>
        <taxon>Gammaproteobacteria</taxon>
        <taxon>Moraxellales</taxon>
        <taxon>Moraxellaceae</taxon>
        <taxon>Acinetobacter</taxon>
    </lineage>
</organism>
<sequence>MTIDNNTILDQIIAAHRHSSHHKKELLVSKKCGCFYCLKNFACNEINEWTDDNATALCPECGIDSVVGDASGYSIEPQFLQAMHNYWF</sequence>
<dbReference type="EMBL" id="JAVIDL010000056">
    <property type="protein sequence ID" value="MDQ8937196.1"/>
    <property type="molecule type" value="Genomic_DNA"/>
</dbReference>
<dbReference type="Proteomes" id="UP001243844">
    <property type="component" value="Unassembled WGS sequence"/>
</dbReference>
<accession>A0AAW8JDM2</accession>
<dbReference type="AlphaFoldDB" id="A0AAW8JDM2"/>
<protein>
    <submittedName>
        <fullName evidence="1">Cytoplasmic protein</fullName>
    </submittedName>
</protein>
<evidence type="ECO:0000313" key="2">
    <source>
        <dbReference type="Proteomes" id="UP001243844"/>
    </source>
</evidence>
<name>A0AAW8JDM2_9GAMM</name>
<comment type="caution">
    <text evidence="1">The sequence shown here is derived from an EMBL/GenBank/DDBJ whole genome shotgun (WGS) entry which is preliminary data.</text>
</comment>
<dbReference type="RefSeq" id="WP_308982172.1">
    <property type="nucleotide sequence ID" value="NZ_JAVIDL010000056.1"/>
</dbReference>
<gene>
    <name evidence="1" type="ORF">RFH47_15890</name>
</gene>
<evidence type="ECO:0000313" key="1">
    <source>
        <dbReference type="EMBL" id="MDQ8937196.1"/>
    </source>
</evidence>